<dbReference type="InterPro" id="IPR015415">
    <property type="entry name" value="Spast_Vps4_C"/>
</dbReference>
<evidence type="ECO:0000259" key="4">
    <source>
        <dbReference type="Pfam" id="PF17862"/>
    </source>
</evidence>
<keyword evidence="2" id="KW-0067">ATP-binding</keyword>
<dbReference type="GO" id="GO:0005524">
    <property type="term" value="F:ATP binding"/>
    <property type="evidence" value="ECO:0007669"/>
    <property type="project" value="UniProtKB-KW"/>
</dbReference>
<accession>A0A7S3LUW0</accession>
<protein>
    <recommendedName>
        <fullName evidence="6">AAA ATPase AAA+ lid domain-containing protein</fullName>
    </recommendedName>
</protein>
<dbReference type="InterPro" id="IPR041569">
    <property type="entry name" value="AAA_lid_3"/>
</dbReference>
<dbReference type="Gene3D" id="3.40.50.300">
    <property type="entry name" value="P-loop containing nucleotide triphosphate hydrolases"/>
    <property type="match status" value="1"/>
</dbReference>
<dbReference type="InterPro" id="IPR050304">
    <property type="entry name" value="MT-severing_AAA_ATPase"/>
</dbReference>
<keyword evidence="1" id="KW-0547">Nucleotide-binding</keyword>
<evidence type="ECO:0000256" key="1">
    <source>
        <dbReference type="ARBA" id="ARBA00022741"/>
    </source>
</evidence>
<feature type="domain" description="AAA ATPase AAA+ lid" evidence="4">
    <location>
        <begin position="80"/>
        <end position="120"/>
    </location>
</feature>
<dbReference type="AlphaFoldDB" id="A0A7S3LUW0"/>
<name>A0A7S3LUW0_9EUKA</name>
<evidence type="ECO:0000313" key="5">
    <source>
        <dbReference type="EMBL" id="CAE0265013.1"/>
    </source>
</evidence>
<dbReference type="SUPFAM" id="SSF52540">
    <property type="entry name" value="P-loop containing nucleoside triphosphate hydrolases"/>
    <property type="match status" value="1"/>
</dbReference>
<evidence type="ECO:0008006" key="6">
    <source>
        <dbReference type="Google" id="ProtNLM"/>
    </source>
</evidence>
<dbReference type="Gene3D" id="1.10.8.60">
    <property type="match status" value="1"/>
</dbReference>
<dbReference type="PANTHER" id="PTHR23074">
    <property type="entry name" value="AAA DOMAIN-CONTAINING"/>
    <property type="match status" value="1"/>
</dbReference>
<dbReference type="EMBL" id="HBIB01041792">
    <property type="protein sequence ID" value="CAE0265013.1"/>
    <property type="molecule type" value="Transcribed_RNA"/>
</dbReference>
<dbReference type="Pfam" id="PF09336">
    <property type="entry name" value="Vps4_C"/>
    <property type="match status" value="1"/>
</dbReference>
<gene>
    <name evidence="5" type="ORF">PBIL07802_LOCUS27349</name>
</gene>
<dbReference type="GO" id="GO:0016887">
    <property type="term" value="F:ATP hydrolysis activity"/>
    <property type="evidence" value="ECO:0007669"/>
    <property type="project" value="TreeGrafter"/>
</dbReference>
<reference evidence="5" key="1">
    <citation type="submission" date="2021-01" db="EMBL/GenBank/DDBJ databases">
        <authorList>
            <person name="Corre E."/>
            <person name="Pelletier E."/>
            <person name="Niang G."/>
            <person name="Scheremetjew M."/>
            <person name="Finn R."/>
            <person name="Kale V."/>
            <person name="Holt S."/>
            <person name="Cochrane G."/>
            <person name="Meng A."/>
            <person name="Brown T."/>
            <person name="Cohen L."/>
        </authorList>
    </citation>
    <scope>NUCLEOTIDE SEQUENCE</scope>
    <source>
        <strain evidence="5">NIES-2562</strain>
    </source>
</reference>
<feature type="domain" description="Spastin/Vps4 C-terminal" evidence="3">
    <location>
        <begin position="128"/>
        <end position="170"/>
    </location>
</feature>
<dbReference type="Pfam" id="PF17862">
    <property type="entry name" value="AAA_lid_3"/>
    <property type="match status" value="1"/>
</dbReference>
<evidence type="ECO:0000256" key="2">
    <source>
        <dbReference type="ARBA" id="ARBA00022840"/>
    </source>
</evidence>
<evidence type="ECO:0000259" key="3">
    <source>
        <dbReference type="Pfam" id="PF09336"/>
    </source>
</evidence>
<dbReference type="InterPro" id="IPR027417">
    <property type="entry name" value="P-loop_NTPase"/>
</dbReference>
<proteinExistence type="predicted"/>
<dbReference type="PANTHER" id="PTHR23074:SF83">
    <property type="entry name" value="VACUOLAR PROTEIN SORTING-ASSOCIATED PROTEIN 4A"/>
    <property type="match status" value="1"/>
</dbReference>
<organism evidence="5">
    <name type="scientific">Palpitomonas bilix</name>
    <dbReference type="NCBI Taxonomy" id="652834"/>
    <lineage>
        <taxon>Eukaryota</taxon>
        <taxon>Eukaryota incertae sedis</taxon>
    </lineage>
</organism>
<sequence length="172" mass="20192">MRICLRLSSPFSRILSFSLSHSGSIFFSFSWSQPWDLDDAFRRRLEKRIYIPLPESEARREMFQLYLNDVDMEEEGEEKVDMDELTHLTDGYSGADVFVVCKDAAMQPLRRMMAEGMEIDEIKEKFEAGGMKPPELKLKMSDMRESIQRCRPSVSNADIKRYEQWHDEFGSK</sequence>